<dbReference type="InterPro" id="IPR035952">
    <property type="entry name" value="Rhomboid-like_sf"/>
</dbReference>
<dbReference type="PANTHER" id="PTHR43731">
    <property type="entry name" value="RHOMBOID PROTEASE"/>
    <property type="match status" value="1"/>
</dbReference>
<feature type="transmembrane region" description="Helical" evidence="7">
    <location>
        <begin position="94"/>
        <end position="112"/>
    </location>
</feature>
<reference evidence="9 10" key="1">
    <citation type="submission" date="2016-10" db="EMBL/GenBank/DDBJ databases">
        <authorList>
            <person name="de Groot N.N."/>
        </authorList>
    </citation>
    <scope>NUCLEOTIDE SEQUENCE [LARGE SCALE GENOMIC DNA]</scope>
    <source>
        <strain evidence="9 10">DSM 2784</strain>
    </source>
</reference>
<keyword evidence="4" id="KW-0378">Hydrolase</keyword>
<gene>
    <name evidence="9" type="ORF">SAMN03080599_00781</name>
</gene>
<dbReference type="GO" id="GO:0004252">
    <property type="term" value="F:serine-type endopeptidase activity"/>
    <property type="evidence" value="ECO:0007669"/>
    <property type="project" value="InterPro"/>
</dbReference>
<evidence type="ECO:0000256" key="2">
    <source>
        <dbReference type="ARBA" id="ARBA00009045"/>
    </source>
</evidence>
<dbReference type="AlphaFoldDB" id="A0A1G5RUL2"/>
<feature type="transmembrane region" description="Helical" evidence="7">
    <location>
        <begin position="145"/>
        <end position="163"/>
    </location>
</feature>
<dbReference type="SUPFAM" id="SSF144091">
    <property type="entry name" value="Rhomboid-like"/>
    <property type="match status" value="1"/>
</dbReference>
<dbReference type="Proteomes" id="UP000199208">
    <property type="component" value="Unassembled WGS sequence"/>
</dbReference>
<feature type="transmembrane region" description="Helical" evidence="7">
    <location>
        <begin position="118"/>
        <end position="138"/>
    </location>
</feature>
<feature type="transmembrane region" description="Helical" evidence="7">
    <location>
        <begin position="199"/>
        <end position="220"/>
    </location>
</feature>
<proteinExistence type="inferred from homology"/>
<keyword evidence="9" id="KW-0645">Protease</keyword>
<evidence type="ECO:0000313" key="10">
    <source>
        <dbReference type="Proteomes" id="UP000199208"/>
    </source>
</evidence>
<keyword evidence="10" id="KW-1185">Reference proteome</keyword>
<dbReference type="EMBL" id="FMWL01000003">
    <property type="protein sequence ID" value="SCZ77558.1"/>
    <property type="molecule type" value="Genomic_DNA"/>
</dbReference>
<evidence type="ECO:0000259" key="8">
    <source>
        <dbReference type="Pfam" id="PF01694"/>
    </source>
</evidence>
<feature type="domain" description="Peptidase S54 rhomboid" evidence="8">
    <location>
        <begin position="54"/>
        <end position="187"/>
    </location>
</feature>
<dbReference type="RefSeq" id="WP_139159770.1">
    <property type="nucleotide sequence ID" value="NZ_FMWL01000003.1"/>
</dbReference>
<keyword evidence="6 7" id="KW-0472">Membrane</keyword>
<name>A0A1G5RUL2_9FIRM</name>
<evidence type="ECO:0000313" key="9">
    <source>
        <dbReference type="EMBL" id="SCZ77558.1"/>
    </source>
</evidence>
<sequence>MILEQTRKPIFLSHILILINVAVFLIMMFFDSSLSTLTLIRFGAKINYRIADLELYRLVTPMFLHANLLHLGFNSYALHLFGRDTEMIFGRTRFLIIYFAAGITGTVGSFLFNDNISVGASGAIFGLIGANLYLFTLNKDVYRRIFGNDIFVLLGINVAYGFINPMIDNTAHMAGLFGGFLAAWSVGYRYQVKYTWKNWVARTALILTVTGGLTFGLPAYRDSAEYFFKKGYFSAVEGQISIALEALNTGAQRYPEDERFPSLIGEIENLIQELNLNSN</sequence>
<comment type="subcellular location">
    <subcellularLocation>
        <location evidence="1">Membrane</location>
        <topology evidence="1">Multi-pass membrane protein</topology>
    </subcellularLocation>
</comment>
<dbReference type="STRING" id="1120920.SAMN03080599_00781"/>
<dbReference type="PANTHER" id="PTHR43731:SF14">
    <property type="entry name" value="PRESENILIN-ASSOCIATED RHOMBOID-LIKE PROTEIN, MITOCHONDRIAL"/>
    <property type="match status" value="1"/>
</dbReference>
<feature type="transmembrane region" description="Helical" evidence="7">
    <location>
        <begin position="169"/>
        <end position="187"/>
    </location>
</feature>
<feature type="transmembrane region" description="Helical" evidence="7">
    <location>
        <begin position="12"/>
        <end position="30"/>
    </location>
</feature>
<keyword evidence="5 7" id="KW-1133">Transmembrane helix</keyword>
<keyword evidence="3 7" id="KW-0812">Transmembrane</keyword>
<organism evidence="9 10">
    <name type="scientific">Acidaminobacter hydrogenoformans DSM 2784</name>
    <dbReference type="NCBI Taxonomy" id="1120920"/>
    <lineage>
        <taxon>Bacteria</taxon>
        <taxon>Bacillati</taxon>
        <taxon>Bacillota</taxon>
        <taxon>Clostridia</taxon>
        <taxon>Peptostreptococcales</taxon>
        <taxon>Acidaminobacteraceae</taxon>
        <taxon>Acidaminobacter</taxon>
    </lineage>
</organism>
<protein>
    <submittedName>
        <fullName evidence="9">Membrane associated serine protease, rhomboid family</fullName>
    </submittedName>
</protein>
<dbReference type="Pfam" id="PF01694">
    <property type="entry name" value="Rhomboid"/>
    <property type="match status" value="1"/>
</dbReference>
<dbReference type="Gene3D" id="1.20.1540.10">
    <property type="entry name" value="Rhomboid-like"/>
    <property type="match status" value="1"/>
</dbReference>
<dbReference type="InterPro" id="IPR050925">
    <property type="entry name" value="Rhomboid_protease_S54"/>
</dbReference>
<evidence type="ECO:0000256" key="4">
    <source>
        <dbReference type="ARBA" id="ARBA00022801"/>
    </source>
</evidence>
<comment type="similarity">
    <text evidence="2">Belongs to the peptidase S54 family.</text>
</comment>
<feature type="transmembrane region" description="Helical" evidence="7">
    <location>
        <begin position="62"/>
        <end position="82"/>
    </location>
</feature>
<evidence type="ECO:0000256" key="6">
    <source>
        <dbReference type="ARBA" id="ARBA00023136"/>
    </source>
</evidence>
<dbReference type="GO" id="GO:0006508">
    <property type="term" value="P:proteolysis"/>
    <property type="evidence" value="ECO:0007669"/>
    <property type="project" value="UniProtKB-KW"/>
</dbReference>
<dbReference type="InterPro" id="IPR022764">
    <property type="entry name" value="Peptidase_S54_rhomboid_dom"/>
</dbReference>
<evidence type="ECO:0000256" key="7">
    <source>
        <dbReference type="SAM" id="Phobius"/>
    </source>
</evidence>
<dbReference type="GO" id="GO:0016020">
    <property type="term" value="C:membrane"/>
    <property type="evidence" value="ECO:0007669"/>
    <property type="project" value="UniProtKB-SubCell"/>
</dbReference>
<dbReference type="OrthoDB" id="9813074at2"/>
<evidence type="ECO:0000256" key="5">
    <source>
        <dbReference type="ARBA" id="ARBA00022989"/>
    </source>
</evidence>
<evidence type="ECO:0000256" key="3">
    <source>
        <dbReference type="ARBA" id="ARBA00022692"/>
    </source>
</evidence>
<accession>A0A1G5RUL2</accession>
<evidence type="ECO:0000256" key="1">
    <source>
        <dbReference type="ARBA" id="ARBA00004141"/>
    </source>
</evidence>